<comment type="caution">
    <text evidence="2">The sequence shown here is derived from an EMBL/GenBank/DDBJ whole genome shotgun (WGS) entry which is preliminary data.</text>
</comment>
<dbReference type="PROSITE" id="PS51934">
    <property type="entry name" value="LRAT"/>
    <property type="match status" value="1"/>
</dbReference>
<sequence>MVSNPNEAAAIIIETSVLRDSTDTKMNSVNVALPASYSNSVAKLPMDLTDIEDDTDQKEDNVNKGDEEATATETVSLNEGSVEMNSVTVTALSDNIEEYDEVLHNFDDFDLYKLDYESDHDEQDEGLESLQSPIPKSKQPCAASWPIAAGGEVLKPGDHVYMWCTMYQHHGIVLSAESTADPSHLLIAEFTNLALAQANNFMVSSSAASGATVGSGATSAFRFVKETETTKWHKMKYQANPLECVTWRPGTCSAAKPSGAQKVLLRVQFLHDCRHLLPEYHLLSSNCETVAFWCVTGKWETLQYHHTMKWSQGASMGLLPVAPGIAGLAAGLAFWHSNQTRGQWKDTEEKLNGNFKWYALGRTPKWSFEQSPP</sequence>
<gene>
    <name evidence="2" type="ORF">CYCCA115_LOCUS20894</name>
</gene>
<reference evidence="2" key="1">
    <citation type="submission" date="2023-08" db="EMBL/GenBank/DDBJ databases">
        <authorList>
            <person name="Audoor S."/>
            <person name="Bilcke G."/>
        </authorList>
    </citation>
    <scope>NUCLEOTIDE SEQUENCE</scope>
</reference>
<evidence type="ECO:0000313" key="3">
    <source>
        <dbReference type="Proteomes" id="UP001295423"/>
    </source>
</evidence>
<accession>A0AAD2G6R0</accession>
<dbReference type="PANTHER" id="PTHR46137">
    <property type="entry name" value="OS05G0310600 PROTEIN"/>
    <property type="match status" value="1"/>
</dbReference>
<dbReference type="Pfam" id="PF04970">
    <property type="entry name" value="LRAT"/>
    <property type="match status" value="1"/>
</dbReference>
<dbReference type="Proteomes" id="UP001295423">
    <property type="component" value="Unassembled WGS sequence"/>
</dbReference>
<dbReference type="PANTHER" id="PTHR46137:SF3">
    <property type="entry name" value="OS05G0310600 PROTEIN"/>
    <property type="match status" value="1"/>
</dbReference>
<dbReference type="EMBL" id="CAKOGP040002202">
    <property type="protein sequence ID" value="CAJ1964989.1"/>
    <property type="molecule type" value="Genomic_DNA"/>
</dbReference>
<protein>
    <recommendedName>
        <fullName evidence="1">LRAT domain-containing protein</fullName>
    </recommendedName>
</protein>
<evidence type="ECO:0000259" key="1">
    <source>
        <dbReference type="PROSITE" id="PS51934"/>
    </source>
</evidence>
<proteinExistence type="predicted"/>
<feature type="domain" description="LRAT" evidence="1">
    <location>
        <begin position="159"/>
        <end position="303"/>
    </location>
</feature>
<keyword evidence="3" id="KW-1185">Reference proteome</keyword>
<evidence type="ECO:0000313" key="2">
    <source>
        <dbReference type="EMBL" id="CAJ1964989.1"/>
    </source>
</evidence>
<organism evidence="2 3">
    <name type="scientific">Cylindrotheca closterium</name>
    <dbReference type="NCBI Taxonomy" id="2856"/>
    <lineage>
        <taxon>Eukaryota</taxon>
        <taxon>Sar</taxon>
        <taxon>Stramenopiles</taxon>
        <taxon>Ochrophyta</taxon>
        <taxon>Bacillariophyta</taxon>
        <taxon>Bacillariophyceae</taxon>
        <taxon>Bacillariophycidae</taxon>
        <taxon>Bacillariales</taxon>
        <taxon>Bacillariaceae</taxon>
        <taxon>Cylindrotheca</taxon>
    </lineage>
</organism>
<dbReference type="InterPro" id="IPR007053">
    <property type="entry name" value="LRAT_dom"/>
</dbReference>
<dbReference type="AlphaFoldDB" id="A0AAD2G6R0"/>
<name>A0AAD2G6R0_9STRA</name>
<dbReference type="Gene3D" id="3.90.1720.10">
    <property type="entry name" value="endopeptidase domain like (from Nostoc punctiforme)"/>
    <property type="match status" value="1"/>
</dbReference>